<keyword evidence="2" id="KW-1003">Cell membrane</keyword>
<organism evidence="12 13">
    <name type="scientific">Seminavis robusta</name>
    <dbReference type="NCBI Taxonomy" id="568900"/>
    <lineage>
        <taxon>Eukaryota</taxon>
        <taxon>Sar</taxon>
        <taxon>Stramenopiles</taxon>
        <taxon>Ochrophyta</taxon>
        <taxon>Bacillariophyta</taxon>
        <taxon>Bacillariophyceae</taxon>
        <taxon>Bacillariophycidae</taxon>
        <taxon>Naviculales</taxon>
        <taxon>Naviculaceae</taxon>
        <taxon>Seminavis</taxon>
    </lineage>
</organism>
<evidence type="ECO:0000256" key="2">
    <source>
        <dbReference type="ARBA" id="ARBA00022475"/>
    </source>
</evidence>
<dbReference type="Pfam" id="PF00060">
    <property type="entry name" value="Lig_chan"/>
    <property type="match status" value="1"/>
</dbReference>
<feature type="chain" id="PRO_5040505597" description="Ionotropic glutamate receptor C-terminal domain-containing protein" evidence="10">
    <location>
        <begin position="19"/>
        <end position="704"/>
    </location>
</feature>
<dbReference type="GO" id="GO:0005886">
    <property type="term" value="C:plasma membrane"/>
    <property type="evidence" value="ECO:0007669"/>
    <property type="project" value="UniProtKB-SubCell"/>
</dbReference>
<dbReference type="InterPro" id="IPR052192">
    <property type="entry name" value="Insect_Ionotropic_Sensory_Rcpt"/>
</dbReference>
<gene>
    <name evidence="12" type="ORF">SEMRO_62_G035330.1</name>
</gene>
<dbReference type="PANTHER" id="PTHR42643">
    <property type="entry name" value="IONOTROPIC RECEPTOR 20A-RELATED"/>
    <property type="match status" value="1"/>
</dbReference>
<evidence type="ECO:0000256" key="5">
    <source>
        <dbReference type="ARBA" id="ARBA00023136"/>
    </source>
</evidence>
<dbReference type="Gene3D" id="1.10.287.70">
    <property type="match status" value="1"/>
</dbReference>
<dbReference type="AlphaFoldDB" id="A0A9N8H4Z5"/>
<accession>A0A9N8H4Z5</accession>
<feature type="compositionally biased region" description="Polar residues" evidence="8">
    <location>
        <begin position="473"/>
        <end position="482"/>
    </location>
</feature>
<name>A0A9N8H4Z5_9STRA</name>
<keyword evidence="5 9" id="KW-0472">Membrane</keyword>
<comment type="subcellular location">
    <subcellularLocation>
        <location evidence="1">Cell membrane</location>
        <topology evidence="1">Multi-pass membrane protein</topology>
    </subcellularLocation>
</comment>
<keyword evidence="4 9" id="KW-1133">Transmembrane helix</keyword>
<feature type="compositionally biased region" description="Basic and acidic residues" evidence="8">
    <location>
        <begin position="581"/>
        <end position="597"/>
    </location>
</feature>
<evidence type="ECO:0000259" key="11">
    <source>
        <dbReference type="Pfam" id="PF00060"/>
    </source>
</evidence>
<dbReference type="EMBL" id="CAICTM010000061">
    <property type="protein sequence ID" value="CAB9499480.1"/>
    <property type="molecule type" value="Genomic_DNA"/>
</dbReference>
<keyword evidence="3 9" id="KW-0812">Transmembrane</keyword>
<keyword evidence="10" id="KW-0732">Signal</keyword>
<reference evidence="12" key="1">
    <citation type="submission" date="2020-06" db="EMBL/GenBank/DDBJ databases">
        <authorList>
            <consortium name="Plant Systems Biology data submission"/>
        </authorList>
    </citation>
    <scope>NUCLEOTIDE SEQUENCE</scope>
    <source>
        <strain evidence="12">D6</strain>
    </source>
</reference>
<dbReference type="SUPFAM" id="SSF53850">
    <property type="entry name" value="Periplasmic binding protein-like II"/>
    <property type="match status" value="1"/>
</dbReference>
<feature type="region of interest" description="Disordered" evidence="8">
    <location>
        <begin position="433"/>
        <end position="506"/>
    </location>
</feature>
<evidence type="ECO:0000256" key="7">
    <source>
        <dbReference type="ARBA" id="ARBA00023180"/>
    </source>
</evidence>
<evidence type="ECO:0000256" key="4">
    <source>
        <dbReference type="ARBA" id="ARBA00022989"/>
    </source>
</evidence>
<evidence type="ECO:0000256" key="10">
    <source>
        <dbReference type="SAM" id="SignalP"/>
    </source>
</evidence>
<dbReference type="OrthoDB" id="5984008at2759"/>
<keyword evidence="7" id="KW-0325">Glycoprotein</keyword>
<evidence type="ECO:0000256" key="8">
    <source>
        <dbReference type="SAM" id="MobiDB-lite"/>
    </source>
</evidence>
<dbReference type="PANTHER" id="PTHR42643:SF24">
    <property type="entry name" value="IONOTROPIC RECEPTOR 60A"/>
    <property type="match status" value="1"/>
</dbReference>
<feature type="compositionally biased region" description="Basic and acidic residues" evidence="8">
    <location>
        <begin position="636"/>
        <end position="645"/>
    </location>
</feature>
<feature type="domain" description="Ionotropic glutamate receptor C-terminal" evidence="11">
    <location>
        <begin position="185"/>
        <end position="501"/>
    </location>
</feature>
<evidence type="ECO:0000313" key="13">
    <source>
        <dbReference type="Proteomes" id="UP001153069"/>
    </source>
</evidence>
<feature type="compositionally biased region" description="Basic and acidic residues" evidence="8">
    <location>
        <begin position="616"/>
        <end position="629"/>
    </location>
</feature>
<dbReference type="SUPFAM" id="SSF81324">
    <property type="entry name" value="Voltage-gated potassium channels"/>
    <property type="match status" value="1"/>
</dbReference>
<proteinExistence type="predicted"/>
<dbReference type="GO" id="GO:0015276">
    <property type="term" value="F:ligand-gated monoatomic ion channel activity"/>
    <property type="evidence" value="ECO:0007669"/>
    <property type="project" value="InterPro"/>
</dbReference>
<evidence type="ECO:0000313" key="12">
    <source>
        <dbReference type="EMBL" id="CAB9499480.1"/>
    </source>
</evidence>
<sequence>MPWLLLLLLHMIPNLVAGGELAKYTTPQMTPGVNHRQNVCERNRAYLNGTVPLEDALRGMELNILLAARDYFFYDEETGIDDEHPGLMALILDELAERAGFTWRDSFGVSYLPTNETWTELLLWGIDSYDIVADWWAINLERLRLGVYFLEPWYDSSLLLMTKEVPEEIADEINFANWLRPYEPQVWALTIFTVILSGLVYQWIEWLQDERDGRSLWVWWQENWYLSCLNFTQAYEYQPTSLAGRLFGVSMAIWALVMTATYTANLASLLVDRVPVGFVVETVDQVAVYGFKICVWEGTYADVLIKTNYPSATRIQKQTEEGLYEGLHRGECEYAANAKASFDKHRHTRERNPFCDLQWVGEPLYLISHERAGFVTKVDSGPDYCSGLISSVIDLHMKTMILEGVLDDLWAVENERSRTIDCNIYDPSLGLGLVGNPEEEDEAGTNTTTSAATDPDTETRLRRRRRLNKKNCQKTQRTQPSRRPTHRSRNLKAGGKGAVGGAVAAKGDGASQSEQLTMEQMIGTFLFHWCIMVVSVAIAYWNIYYNKNLKKPVSKALAETGKSIRDSSVGEASIRWYNEQIRRGSDKDDHDPHDDSTSQRTANHRRSFNTDMTAKWMDEPQVERSKEPDNCETDEDAKGDHEAAPDKSIAQELAEMRAFQIQILEEQRAMQRQMQSLSQAAVTGRLGDSINIGMFNDSVGDVSI</sequence>
<keyword evidence="13" id="KW-1185">Reference proteome</keyword>
<evidence type="ECO:0000256" key="3">
    <source>
        <dbReference type="ARBA" id="ARBA00022692"/>
    </source>
</evidence>
<dbReference type="Proteomes" id="UP001153069">
    <property type="component" value="Unassembled WGS sequence"/>
</dbReference>
<feature type="signal peptide" evidence="10">
    <location>
        <begin position="1"/>
        <end position="18"/>
    </location>
</feature>
<feature type="transmembrane region" description="Helical" evidence="9">
    <location>
        <begin position="525"/>
        <end position="545"/>
    </location>
</feature>
<protein>
    <recommendedName>
        <fullName evidence="11">Ionotropic glutamate receptor C-terminal domain-containing protein</fullName>
    </recommendedName>
</protein>
<dbReference type="InterPro" id="IPR001320">
    <property type="entry name" value="Iontro_rcpt_C"/>
</dbReference>
<evidence type="ECO:0000256" key="1">
    <source>
        <dbReference type="ARBA" id="ARBA00004651"/>
    </source>
</evidence>
<evidence type="ECO:0000256" key="6">
    <source>
        <dbReference type="ARBA" id="ARBA00023170"/>
    </source>
</evidence>
<feature type="region of interest" description="Disordered" evidence="8">
    <location>
        <begin position="581"/>
        <end position="645"/>
    </location>
</feature>
<comment type="caution">
    <text evidence="12">The sequence shown here is derived from an EMBL/GenBank/DDBJ whole genome shotgun (WGS) entry which is preliminary data.</text>
</comment>
<evidence type="ECO:0000256" key="9">
    <source>
        <dbReference type="SAM" id="Phobius"/>
    </source>
</evidence>
<keyword evidence="6" id="KW-0675">Receptor</keyword>
<feature type="compositionally biased region" description="Basic residues" evidence="8">
    <location>
        <begin position="461"/>
        <end position="472"/>
    </location>
</feature>